<evidence type="ECO:0000313" key="2">
    <source>
        <dbReference type="Proteomes" id="UP001054945"/>
    </source>
</evidence>
<protein>
    <recommendedName>
        <fullName evidence="3">Transposase</fullName>
    </recommendedName>
</protein>
<comment type="caution">
    <text evidence="1">The sequence shown here is derived from an EMBL/GenBank/DDBJ whole genome shotgun (WGS) entry which is preliminary data.</text>
</comment>
<keyword evidence="2" id="KW-1185">Reference proteome</keyword>
<dbReference type="EMBL" id="BPLR01010396">
    <property type="protein sequence ID" value="GIY39059.1"/>
    <property type="molecule type" value="Genomic_DNA"/>
</dbReference>
<name>A0AAV4T043_CAEEX</name>
<sequence length="148" mass="16941">MERILTLIQNSHSENIYIATFSNSQICPRHIQQQQTIWLSDLPYSVMHCVPHALCLHKKEPKDDNAISKRLVRVIGELCKQLHSGGNEVIKNDCPIKTLLMKWFLNRNGCSWAIGNLACSNMSGRLIRLHLKSPGVPLREENLRHYSS</sequence>
<dbReference type="AlphaFoldDB" id="A0AAV4T043"/>
<organism evidence="1 2">
    <name type="scientific">Caerostris extrusa</name>
    <name type="common">Bark spider</name>
    <name type="synonym">Caerostris bankana</name>
    <dbReference type="NCBI Taxonomy" id="172846"/>
    <lineage>
        <taxon>Eukaryota</taxon>
        <taxon>Metazoa</taxon>
        <taxon>Ecdysozoa</taxon>
        <taxon>Arthropoda</taxon>
        <taxon>Chelicerata</taxon>
        <taxon>Arachnida</taxon>
        <taxon>Araneae</taxon>
        <taxon>Araneomorphae</taxon>
        <taxon>Entelegynae</taxon>
        <taxon>Araneoidea</taxon>
        <taxon>Araneidae</taxon>
        <taxon>Caerostris</taxon>
    </lineage>
</organism>
<evidence type="ECO:0008006" key="3">
    <source>
        <dbReference type="Google" id="ProtNLM"/>
    </source>
</evidence>
<evidence type="ECO:0000313" key="1">
    <source>
        <dbReference type="EMBL" id="GIY39059.1"/>
    </source>
</evidence>
<dbReference type="Proteomes" id="UP001054945">
    <property type="component" value="Unassembled WGS sequence"/>
</dbReference>
<accession>A0AAV4T043</accession>
<reference evidence="1 2" key="1">
    <citation type="submission" date="2021-06" db="EMBL/GenBank/DDBJ databases">
        <title>Caerostris extrusa draft genome.</title>
        <authorList>
            <person name="Kono N."/>
            <person name="Arakawa K."/>
        </authorList>
    </citation>
    <scope>NUCLEOTIDE SEQUENCE [LARGE SCALE GENOMIC DNA]</scope>
</reference>
<proteinExistence type="predicted"/>
<gene>
    <name evidence="1" type="ORF">CEXT_344041</name>
</gene>